<dbReference type="PANTHER" id="PTHR30537:SF79">
    <property type="entry name" value="TRANSCRIPTIONAL REGULATOR-RELATED"/>
    <property type="match status" value="1"/>
</dbReference>
<accession>A0A430FYP3</accession>
<feature type="domain" description="HTH lysR-type" evidence="5">
    <location>
        <begin position="6"/>
        <end position="63"/>
    </location>
</feature>
<dbReference type="Proteomes" id="UP000287746">
    <property type="component" value="Unassembled WGS sequence"/>
</dbReference>
<dbReference type="GO" id="GO:0003700">
    <property type="term" value="F:DNA-binding transcription factor activity"/>
    <property type="evidence" value="ECO:0007669"/>
    <property type="project" value="InterPro"/>
</dbReference>
<dbReference type="InterPro" id="IPR005119">
    <property type="entry name" value="LysR_subst-bd"/>
</dbReference>
<name>A0A430FYP3_9SPHN</name>
<evidence type="ECO:0000313" key="7">
    <source>
        <dbReference type="Proteomes" id="UP000287746"/>
    </source>
</evidence>
<evidence type="ECO:0000259" key="5">
    <source>
        <dbReference type="PROSITE" id="PS50931"/>
    </source>
</evidence>
<keyword evidence="2" id="KW-0805">Transcription regulation</keyword>
<gene>
    <name evidence="6" type="ORF">DAH66_19820</name>
</gene>
<evidence type="ECO:0000256" key="1">
    <source>
        <dbReference type="ARBA" id="ARBA00009437"/>
    </source>
</evidence>
<keyword evidence="3" id="KW-0238">DNA-binding</keyword>
<dbReference type="PANTHER" id="PTHR30537">
    <property type="entry name" value="HTH-TYPE TRANSCRIPTIONAL REGULATOR"/>
    <property type="match status" value="1"/>
</dbReference>
<sequence length="306" mass="32916">MLRQAPPLEAIEIFVAAAGGASFRSVARELALSPSAVSRRIAALEAFLGTRLFDRNGQSQRLSAAGVRYLTAVEPALDAIRRATGQVSADAVGRLTIATSHSLAAAWLAPRLPEVQDLLGIEVEILPSRDPDVLRSGEAQLAIWGGMAAQPGLTAERLFDAVAIPAACSRRVEGRLWSTAELASQPLLTVQSPSRLWERWFAGEGEAGQGQLRQRVFPTLQLMYEAACAGGGMVLAMPVIADSYLASGRLVPAMRAARQLGEGYSLFRPMRRGGPGATERQFAAWLRGAIKRSQAEFNERVQRSQN</sequence>
<dbReference type="Gene3D" id="1.10.10.10">
    <property type="entry name" value="Winged helix-like DNA-binding domain superfamily/Winged helix DNA-binding domain"/>
    <property type="match status" value="1"/>
</dbReference>
<keyword evidence="4" id="KW-0804">Transcription</keyword>
<dbReference type="InterPro" id="IPR000847">
    <property type="entry name" value="LysR_HTH_N"/>
</dbReference>
<dbReference type="InterPro" id="IPR036388">
    <property type="entry name" value="WH-like_DNA-bd_sf"/>
</dbReference>
<reference evidence="6 7" key="1">
    <citation type="submission" date="2018-07" db="EMBL/GenBank/DDBJ databases">
        <title>Genomic and Epidemiologic Investigation of an Indolent Hospital Outbreak.</title>
        <authorList>
            <person name="Johnson R.C."/>
            <person name="Deming C."/>
            <person name="Conlan S."/>
            <person name="Zellmer C.J."/>
            <person name="Michelin A.V."/>
            <person name="Lee-Lin S."/>
            <person name="Thomas P.J."/>
            <person name="Park M."/>
            <person name="Weingarten R.A."/>
            <person name="Less J."/>
            <person name="Dekker J.P."/>
            <person name="Frank K.M."/>
            <person name="Musser K.A."/>
            <person name="Mcquiston J.R."/>
            <person name="Henderson D.K."/>
            <person name="Lau A.F."/>
            <person name="Palmore T.N."/>
            <person name="Segre J.A."/>
        </authorList>
    </citation>
    <scope>NUCLEOTIDE SEQUENCE [LARGE SCALE GENOMIC DNA]</scope>
    <source>
        <strain evidence="6 7">SK-CDC1_0717</strain>
    </source>
</reference>
<dbReference type="InterPro" id="IPR036390">
    <property type="entry name" value="WH_DNA-bd_sf"/>
</dbReference>
<dbReference type="InterPro" id="IPR058163">
    <property type="entry name" value="LysR-type_TF_proteobact-type"/>
</dbReference>
<dbReference type="AlphaFoldDB" id="A0A430FYP3"/>
<dbReference type="Pfam" id="PF03466">
    <property type="entry name" value="LysR_substrate"/>
    <property type="match status" value="1"/>
</dbReference>
<proteinExistence type="inferred from homology"/>
<comment type="similarity">
    <text evidence="1">Belongs to the LysR transcriptional regulatory family.</text>
</comment>
<evidence type="ECO:0000256" key="4">
    <source>
        <dbReference type="ARBA" id="ARBA00023163"/>
    </source>
</evidence>
<organism evidence="6 7">
    <name type="scientific">Sphingomonas koreensis</name>
    <dbReference type="NCBI Taxonomy" id="93064"/>
    <lineage>
        <taxon>Bacteria</taxon>
        <taxon>Pseudomonadati</taxon>
        <taxon>Pseudomonadota</taxon>
        <taxon>Alphaproteobacteria</taxon>
        <taxon>Sphingomonadales</taxon>
        <taxon>Sphingomonadaceae</taxon>
        <taxon>Sphingomonas</taxon>
    </lineage>
</organism>
<dbReference type="EMBL" id="QQYZ01000028">
    <property type="protein sequence ID" value="RSY77802.1"/>
    <property type="molecule type" value="Genomic_DNA"/>
</dbReference>
<protein>
    <submittedName>
        <fullName evidence="6">LysR family transcriptional regulator</fullName>
    </submittedName>
</protein>
<evidence type="ECO:0000256" key="2">
    <source>
        <dbReference type="ARBA" id="ARBA00023015"/>
    </source>
</evidence>
<dbReference type="Pfam" id="PF00126">
    <property type="entry name" value="HTH_1"/>
    <property type="match status" value="1"/>
</dbReference>
<dbReference type="Gene3D" id="3.40.190.10">
    <property type="entry name" value="Periplasmic binding protein-like II"/>
    <property type="match status" value="2"/>
</dbReference>
<dbReference type="GO" id="GO:0006351">
    <property type="term" value="P:DNA-templated transcription"/>
    <property type="evidence" value="ECO:0007669"/>
    <property type="project" value="TreeGrafter"/>
</dbReference>
<dbReference type="SUPFAM" id="SSF46785">
    <property type="entry name" value="Winged helix' DNA-binding domain"/>
    <property type="match status" value="1"/>
</dbReference>
<dbReference type="GO" id="GO:0043565">
    <property type="term" value="F:sequence-specific DNA binding"/>
    <property type="evidence" value="ECO:0007669"/>
    <property type="project" value="TreeGrafter"/>
</dbReference>
<dbReference type="SUPFAM" id="SSF53850">
    <property type="entry name" value="Periplasmic binding protein-like II"/>
    <property type="match status" value="1"/>
</dbReference>
<dbReference type="PROSITE" id="PS50931">
    <property type="entry name" value="HTH_LYSR"/>
    <property type="match status" value="1"/>
</dbReference>
<evidence type="ECO:0000313" key="6">
    <source>
        <dbReference type="EMBL" id="RSY77802.1"/>
    </source>
</evidence>
<comment type="caution">
    <text evidence="6">The sequence shown here is derived from an EMBL/GenBank/DDBJ whole genome shotgun (WGS) entry which is preliminary data.</text>
</comment>
<dbReference type="RefSeq" id="WP_126005806.1">
    <property type="nucleotide sequence ID" value="NZ_QQYZ01000028.1"/>
</dbReference>
<evidence type="ECO:0000256" key="3">
    <source>
        <dbReference type="ARBA" id="ARBA00023125"/>
    </source>
</evidence>